<dbReference type="AlphaFoldDB" id="A0A4Z1T4U1"/>
<dbReference type="Proteomes" id="UP000315496">
    <property type="component" value="Chromosome 2"/>
</dbReference>
<protein>
    <submittedName>
        <fullName evidence="1">Uncharacterized protein</fullName>
    </submittedName>
</protein>
<proteinExistence type="predicted"/>
<gene>
    <name evidence="1" type="ORF">GMRT_15161</name>
</gene>
<dbReference type="EMBL" id="VDLU01000002">
    <property type="protein sequence ID" value="TNJ28097.1"/>
    <property type="molecule type" value="Genomic_DNA"/>
</dbReference>
<organism evidence="1 2">
    <name type="scientific">Giardia muris</name>
    <dbReference type="NCBI Taxonomy" id="5742"/>
    <lineage>
        <taxon>Eukaryota</taxon>
        <taxon>Metamonada</taxon>
        <taxon>Diplomonadida</taxon>
        <taxon>Hexamitidae</taxon>
        <taxon>Giardiinae</taxon>
        <taxon>Giardia</taxon>
    </lineage>
</organism>
<comment type="caution">
    <text evidence="1">The sequence shown here is derived from an EMBL/GenBank/DDBJ whole genome shotgun (WGS) entry which is preliminary data.</text>
</comment>
<name>A0A4Z1T4U1_GIAMU</name>
<sequence>MVRLKCRYLGLRWTGAPNLGRDDLELAVRRAISDVVEPRLRDLYFDQTTVTLVVPRFSFGLVRVHTSIKGPFIRDVVPHVLLSGGTGVHLVHVSGSVVQMTRWVVPVFAQEIERGMAQHHNGKTLGLSTAYAP</sequence>
<evidence type="ECO:0000313" key="2">
    <source>
        <dbReference type="Proteomes" id="UP000315496"/>
    </source>
</evidence>
<reference evidence="1 2" key="1">
    <citation type="submission" date="2019-05" db="EMBL/GenBank/DDBJ databases">
        <title>The compact genome of Giardia muris reveals important steps in the evolution of intestinal protozoan parasites.</title>
        <authorList>
            <person name="Xu F."/>
            <person name="Jimenez-Gonzalez A."/>
            <person name="Einarsson E."/>
            <person name="Astvaldsson A."/>
            <person name="Peirasmaki D."/>
            <person name="Eckmann L."/>
            <person name="Andersson J.O."/>
            <person name="Svard S.G."/>
            <person name="Jerlstrom-Hultqvist J."/>
        </authorList>
    </citation>
    <scope>NUCLEOTIDE SEQUENCE [LARGE SCALE GENOMIC DNA]</scope>
    <source>
        <strain evidence="1 2">Roberts-Thomson</strain>
    </source>
</reference>
<evidence type="ECO:0000313" key="1">
    <source>
        <dbReference type="EMBL" id="TNJ28097.1"/>
    </source>
</evidence>
<keyword evidence="2" id="KW-1185">Reference proteome</keyword>
<dbReference type="VEuPathDB" id="GiardiaDB:GMRT_15161"/>
<accession>A0A4Z1T4U1</accession>